<evidence type="ECO:0000259" key="1">
    <source>
        <dbReference type="Pfam" id="PF18446"/>
    </source>
</evidence>
<protein>
    <recommendedName>
        <fullName evidence="1">DUF5611 domain-containing protein</fullName>
    </recommendedName>
</protein>
<dbReference type="Pfam" id="PF18446">
    <property type="entry name" value="DUF5611"/>
    <property type="match status" value="1"/>
</dbReference>
<dbReference type="AlphaFoldDB" id="A0A075GKB3"/>
<sequence length="172" mass="18822">MERFEVKRGLVKQITADGGLSALAGRHFENVEADGDNAFNASHDIMTSIKGHFSEKGALIVDVTNVPPNFDDPDAMVRARDTRKRWTTFLDEATGYNSKKRGDKAKEWAKKASKAKSAISAARHFMNMTDNLSDDVIAQAESLIAEIEAALADEDNTRAAGRGEKLNKLLNA</sequence>
<accession>A0A075GKB3</accession>
<name>A0A075GKB3_9EURY</name>
<dbReference type="Gene3D" id="3.30.310.190">
    <property type="match status" value="1"/>
</dbReference>
<reference evidence="2" key="1">
    <citation type="journal article" date="2014" name="Genome Biol. Evol.">
        <title>Pangenome evidence for extensive interdomain horizontal transfer affecting lineage core and shell genes in uncultured planktonic thaumarchaeota and euryarchaeota.</title>
        <authorList>
            <person name="Deschamps P."/>
            <person name="Zivanovic Y."/>
            <person name="Moreira D."/>
            <person name="Rodriguez-Valera F."/>
            <person name="Lopez-Garcia P."/>
        </authorList>
    </citation>
    <scope>NUCLEOTIDE SEQUENCE</scope>
</reference>
<dbReference type="EMBL" id="KF900684">
    <property type="protein sequence ID" value="AIF03590.1"/>
    <property type="molecule type" value="Genomic_DNA"/>
</dbReference>
<organism evidence="2">
    <name type="scientific">uncultured marine group II/III euryarchaeote KM3_168_D03</name>
    <dbReference type="NCBI Taxonomy" id="1457920"/>
    <lineage>
        <taxon>Archaea</taxon>
        <taxon>Methanobacteriati</taxon>
        <taxon>Methanobacteriota</taxon>
        <taxon>environmental samples</taxon>
    </lineage>
</organism>
<evidence type="ECO:0000313" key="2">
    <source>
        <dbReference type="EMBL" id="AIF03590.1"/>
    </source>
</evidence>
<dbReference type="InterPro" id="IPR040713">
    <property type="entry name" value="DUF5611"/>
</dbReference>
<feature type="domain" description="DUF5611" evidence="1">
    <location>
        <begin position="1"/>
        <end position="106"/>
    </location>
</feature>
<proteinExistence type="predicted"/>